<keyword evidence="3" id="KW-0732">Signal</keyword>
<evidence type="ECO:0000256" key="3">
    <source>
        <dbReference type="ARBA" id="ARBA00022729"/>
    </source>
</evidence>
<keyword evidence="5" id="KW-0788">Thiol protease</keyword>
<evidence type="ECO:0000313" key="8">
    <source>
        <dbReference type="EMBL" id="EKY27782.1"/>
    </source>
</evidence>
<dbReference type="PANTHER" id="PTHR47053">
    <property type="entry name" value="MUREIN DD-ENDOPEPTIDASE MEPH-RELATED"/>
    <property type="match status" value="1"/>
</dbReference>
<dbReference type="InterPro" id="IPR057309">
    <property type="entry name" value="PcsB_CC"/>
</dbReference>
<name>L1QJM9_9CLOT</name>
<gene>
    <name evidence="8" type="ORF">HMPREF0216_01256</name>
</gene>
<evidence type="ECO:0000259" key="7">
    <source>
        <dbReference type="PROSITE" id="PS51935"/>
    </source>
</evidence>
<evidence type="ECO:0000256" key="4">
    <source>
        <dbReference type="ARBA" id="ARBA00022801"/>
    </source>
</evidence>
<evidence type="ECO:0000256" key="6">
    <source>
        <dbReference type="SAM" id="Coils"/>
    </source>
</evidence>
<dbReference type="EMBL" id="AMEZ01000032">
    <property type="protein sequence ID" value="EKY27782.1"/>
    <property type="molecule type" value="Genomic_DNA"/>
</dbReference>
<evidence type="ECO:0000313" key="9">
    <source>
        <dbReference type="Proteomes" id="UP000010420"/>
    </source>
</evidence>
<organism evidence="8 9">
    <name type="scientific">Clostridium celatum DSM 1785</name>
    <dbReference type="NCBI Taxonomy" id="545697"/>
    <lineage>
        <taxon>Bacteria</taxon>
        <taxon>Bacillati</taxon>
        <taxon>Bacillota</taxon>
        <taxon>Clostridia</taxon>
        <taxon>Eubacteriales</taxon>
        <taxon>Clostridiaceae</taxon>
        <taxon>Clostridium</taxon>
    </lineage>
</organism>
<dbReference type="InterPro" id="IPR051202">
    <property type="entry name" value="Peptidase_C40"/>
</dbReference>
<reference evidence="8 9" key="1">
    <citation type="submission" date="2012-05" db="EMBL/GenBank/DDBJ databases">
        <authorList>
            <person name="Weinstock G."/>
            <person name="Sodergren E."/>
            <person name="Lobos E.A."/>
            <person name="Fulton L."/>
            <person name="Fulton R."/>
            <person name="Courtney L."/>
            <person name="Fronick C."/>
            <person name="O'Laughlin M."/>
            <person name="Godfrey J."/>
            <person name="Wilson R.M."/>
            <person name="Miner T."/>
            <person name="Farmer C."/>
            <person name="Delehaunty K."/>
            <person name="Cordes M."/>
            <person name="Minx P."/>
            <person name="Tomlinson C."/>
            <person name="Chen J."/>
            <person name="Wollam A."/>
            <person name="Pepin K.H."/>
            <person name="Bhonagiri V."/>
            <person name="Zhang X."/>
            <person name="Suruliraj S."/>
            <person name="Warren W."/>
            <person name="Mitreva M."/>
            <person name="Mardis E.R."/>
            <person name="Wilson R.K."/>
        </authorList>
    </citation>
    <scope>NUCLEOTIDE SEQUENCE [LARGE SCALE GENOMIC DNA]</scope>
    <source>
        <strain evidence="8 9">DSM 1785</strain>
    </source>
</reference>
<dbReference type="InterPro" id="IPR000064">
    <property type="entry name" value="NLP_P60_dom"/>
</dbReference>
<comment type="caution">
    <text evidence="8">The sequence shown here is derived from an EMBL/GenBank/DDBJ whole genome shotgun (WGS) entry which is preliminary data.</text>
</comment>
<dbReference type="HOGENOM" id="CLU_034085_0_0_9"/>
<dbReference type="eggNOG" id="COG0791">
    <property type="taxonomic scope" value="Bacteria"/>
</dbReference>
<evidence type="ECO:0000256" key="1">
    <source>
        <dbReference type="ARBA" id="ARBA00007074"/>
    </source>
</evidence>
<dbReference type="Gene3D" id="3.90.1720.10">
    <property type="entry name" value="endopeptidase domain like (from Nostoc punctiforme)"/>
    <property type="match status" value="1"/>
</dbReference>
<dbReference type="InterPro" id="IPR038765">
    <property type="entry name" value="Papain-like_cys_pep_sf"/>
</dbReference>
<dbReference type="AlphaFoldDB" id="L1QJM9"/>
<proteinExistence type="inferred from homology"/>
<keyword evidence="6" id="KW-0175">Coiled coil</keyword>
<evidence type="ECO:0000256" key="2">
    <source>
        <dbReference type="ARBA" id="ARBA00022670"/>
    </source>
</evidence>
<dbReference type="PATRIC" id="fig|545697.3.peg.1237"/>
<sequence>MVKNNKGEGEGLKRPIRSMKRKVISAVLAVTLAFTLAVTSAMPAFATPNEEVIENQKKYDEYTKKIDEITGKIIAFNAEIEPLIEKIDNNNAQMEEIKVEIKNTEVEIESAKEDIAKQEEVLGKRVRELYKSGGQTSYIMLLFSAESFNDLISKIESTNRLVKIDKEIVKELKDKQENLDTKVKSLDEKSKEIQAINEENKKSLADLEEKKAEQQKLADEAAAEQAEFEKEFLVVSERTLVEYQFSVIADSTSSIDSLRSAITQLRSIRDTQIKSSIVVEEINEQIEIAKSRVEELEAKEAASNTIDANRGEISSTGNGIVDFAYQYLGAPYVWGATGPTSFDCSGFTSFVYANAAGIDITRTTYSQMGVGTPVSYSELQPGDLVFTYGGDHVGIYVGGGQYVHAPMPGQGVKVGNITDFYTARRVL</sequence>
<dbReference type="PANTHER" id="PTHR47053:SF1">
    <property type="entry name" value="MUREIN DD-ENDOPEPTIDASE MEPH-RELATED"/>
    <property type="match status" value="1"/>
</dbReference>
<keyword evidence="4" id="KW-0378">Hydrolase</keyword>
<comment type="similarity">
    <text evidence="1">Belongs to the peptidase C40 family.</text>
</comment>
<dbReference type="Gene3D" id="6.10.250.3150">
    <property type="match status" value="1"/>
</dbReference>
<feature type="coiled-coil region" evidence="6">
    <location>
        <begin position="169"/>
        <end position="231"/>
    </location>
</feature>
<dbReference type="STRING" id="545697.HMPREF0216_01256"/>
<keyword evidence="2" id="KW-0645">Protease</keyword>
<dbReference type="GO" id="GO:0008234">
    <property type="term" value="F:cysteine-type peptidase activity"/>
    <property type="evidence" value="ECO:0007669"/>
    <property type="project" value="UniProtKB-KW"/>
</dbReference>
<evidence type="ECO:0000256" key="5">
    <source>
        <dbReference type="ARBA" id="ARBA00022807"/>
    </source>
</evidence>
<dbReference type="SUPFAM" id="SSF54001">
    <property type="entry name" value="Cysteine proteinases"/>
    <property type="match status" value="1"/>
</dbReference>
<accession>L1QJM9</accession>
<dbReference type="PROSITE" id="PS51935">
    <property type="entry name" value="NLPC_P60"/>
    <property type="match status" value="1"/>
</dbReference>
<dbReference type="GO" id="GO:0006508">
    <property type="term" value="P:proteolysis"/>
    <property type="evidence" value="ECO:0007669"/>
    <property type="project" value="UniProtKB-KW"/>
</dbReference>
<feature type="coiled-coil region" evidence="6">
    <location>
        <begin position="84"/>
        <end position="121"/>
    </location>
</feature>
<dbReference type="Pfam" id="PF24568">
    <property type="entry name" value="CC_PcsB"/>
    <property type="match status" value="1"/>
</dbReference>
<dbReference type="eggNOG" id="COG3883">
    <property type="taxonomic scope" value="Bacteria"/>
</dbReference>
<feature type="domain" description="NlpC/P60" evidence="7">
    <location>
        <begin position="314"/>
        <end position="427"/>
    </location>
</feature>
<keyword evidence="9" id="KW-1185">Reference proteome</keyword>
<protein>
    <submittedName>
        <fullName evidence="8">NlpC/P60 family protein</fullName>
    </submittedName>
</protein>
<dbReference type="Proteomes" id="UP000010420">
    <property type="component" value="Unassembled WGS sequence"/>
</dbReference>
<dbReference type="Pfam" id="PF00877">
    <property type="entry name" value="NLPC_P60"/>
    <property type="match status" value="1"/>
</dbReference>